<dbReference type="Pfam" id="PF00583">
    <property type="entry name" value="Acetyltransf_1"/>
    <property type="match status" value="1"/>
</dbReference>
<gene>
    <name evidence="3" type="ORF">IAB31_12835</name>
</gene>
<comment type="caution">
    <text evidence="3">The sequence shown here is derived from an EMBL/GenBank/DDBJ whole genome shotgun (WGS) entry which is preliminary data.</text>
</comment>
<dbReference type="PROSITE" id="PS51186">
    <property type="entry name" value="GNAT"/>
    <property type="match status" value="1"/>
</dbReference>
<evidence type="ECO:0000256" key="1">
    <source>
        <dbReference type="SAM" id="MobiDB-lite"/>
    </source>
</evidence>
<dbReference type="Gene3D" id="3.40.630.30">
    <property type="match status" value="1"/>
</dbReference>
<feature type="region of interest" description="Disordered" evidence="1">
    <location>
        <begin position="164"/>
        <end position="186"/>
    </location>
</feature>
<dbReference type="PANTHER" id="PTHR43305">
    <property type="entry name" value="FAMILY N-ACETYLTRANSFERASE, PUTATIVE (AFU_ORTHOLOGUE AFUA_2G01380)-RELATED"/>
    <property type="match status" value="1"/>
</dbReference>
<reference evidence="3" key="1">
    <citation type="submission" date="2020-10" db="EMBL/GenBank/DDBJ databases">
        <authorList>
            <person name="Gilroy R."/>
        </authorList>
    </citation>
    <scope>NUCLEOTIDE SEQUENCE</scope>
    <source>
        <strain evidence="3">ChiSjej4B22-8148</strain>
    </source>
</reference>
<dbReference type="GO" id="GO:0016747">
    <property type="term" value="F:acyltransferase activity, transferring groups other than amino-acyl groups"/>
    <property type="evidence" value="ECO:0007669"/>
    <property type="project" value="InterPro"/>
</dbReference>
<dbReference type="PANTHER" id="PTHR43305:SF1">
    <property type="entry name" value="FAMILY N-ACETYLTRANSFERASE, PUTATIVE (AFU_ORTHOLOGUE AFUA_2G01380)-RELATED"/>
    <property type="match status" value="1"/>
</dbReference>
<dbReference type="AlphaFoldDB" id="A0A9D1AEI9"/>
<organism evidence="3 4">
    <name type="scientific">Candidatus Choladousia intestinavium</name>
    <dbReference type="NCBI Taxonomy" id="2840727"/>
    <lineage>
        <taxon>Bacteria</taxon>
        <taxon>Bacillati</taxon>
        <taxon>Bacillota</taxon>
        <taxon>Clostridia</taxon>
        <taxon>Lachnospirales</taxon>
        <taxon>Lachnospiraceae</taxon>
        <taxon>Lachnospiraceae incertae sedis</taxon>
        <taxon>Candidatus Choladousia</taxon>
    </lineage>
</organism>
<dbReference type="InterPro" id="IPR016181">
    <property type="entry name" value="Acyl_CoA_acyltransferase"/>
</dbReference>
<sequence>MEIVPAYDRQKEILELFKEYTDLISSQGEEVRACLASQHYEEEIQDLQAKYGPPAGRLYLALAEGEAAGCAALTGNGKDYCEMKRVYVRERFRGMQIGRRLAEKIIREAREAGYRYMRLDTFPFMKSAIQLYEKLGFYYIGRYNDNPAAGAVFMELDLKAADPQKDLPRHNTGKENVDCAFERKNG</sequence>
<dbReference type="CDD" id="cd04301">
    <property type="entry name" value="NAT_SF"/>
    <property type="match status" value="1"/>
</dbReference>
<dbReference type="Proteomes" id="UP000886757">
    <property type="component" value="Unassembled WGS sequence"/>
</dbReference>
<evidence type="ECO:0000313" key="3">
    <source>
        <dbReference type="EMBL" id="HIR14792.1"/>
    </source>
</evidence>
<dbReference type="SUPFAM" id="SSF55729">
    <property type="entry name" value="Acyl-CoA N-acyltransferases (Nat)"/>
    <property type="match status" value="1"/>
</dbReference>
<name>A0A9D1AEI9_9FIRM</name>
<evidence type="ECO:0000259" key="2">
    <source>
        <dbReference type="PROSITE" id="PS51186"/>
    </source>
</evidence>
<evidence type="ECO:0000313" key="4">
    <source>
        <dbReference type="Proteomes" id="UP000886757"/>
    </source>
</evidence>
<dbReference type="InterPro" id="IPR000182">
    <property type="entry name" value="GNAT_dom"/>
</dbReference>
<dbReference type="InterPro" id="IPR052777">
    <property type="entry name" value="Acetyltransferase_Enz"/>
</dbReference>
<protein>
    <submittedName>
        <fullName evidence="3">GNAT family N-acetyltransferase</fullName>
    </submittedName>
</protein>
<feature type="domain" description="N-acetyltransferase" evidence="2">
    <location>
        <begin position="11"/>
        <end position="159"/>
    </location>
</feature>
<reference evidence="3" key="2">
    <citation type="journal article" date="2021" name="PeerJ">
        <title>Extensive microbial diversity within the chicken gut microbiome revealed by metagenomics and culture.</title>
        <authorList>
            <person name="Gilroy R."/>
            <person name="Ravi A."/>
            <person name="Getino M."/>
            <person name="Pursley I."/>
            <person name="Horton D.L."/>
            <person name="Alikhan N.F."/>
            <person name="Baker D."/>
            <person name="Gharbi K."/>
            <person name="Hall N."/>
            <person name="Watson M."/>
            <person name="Adriaenssens E.M."/>
            <person name="Foster-Nyarko E."/>
            <person name="Jarju S."/>
            <person name="Secka A."/>
            <person name="Antonio M."/>
            <person name="Oren A."/>
            <person name="Chaudhuri R.R."/>
            <person name="La Ragione R."/>
            <person name="Hildebrand F."/>
            <person name="Pallen M.J."/>
        </authorList>
    </citation>
    <scope>NUCLEOTIDE SEQUENCE</scope>
    <source>
        <strain evidence="3">ChiSjej4B22-8148</strain>
    </source>
</reference>
<proteinExistence type="predicted"/>
<dbReference type="EMBL" id="DVGK01000149">
    <property type="protein sequence ID" value="HIR14792.1"/>
    <property type="molecule type" value="Genomic_DNA"/>
</dbReference>
<accession>A0A9D1AEI9</accession>